<proteinExistence type="predicted"/>
<organism evidence="1 2">
    <name type="scientific">Streptomyces rimosus subsp. rimosus</name>
    <dbReference type="NCBI Taxonomy" id="132474"/>
    <lineage>
        <taxon>Bacteria</taxon>
        <taxon>Bacillati</taxon>
        <taxon>Actinomycetota</taxon>
        <taxon>Actinomycetes</taxon>
        <taxon>Kitasatosporales</taxon>
        <taxon>Streptomycetaceae</taxon>
        <taxon>Streptomyces</taxon>
    </lineage>
</organism>
<sequence>MRCLFIQSGTTSQQWSSRVSALFPRHRMILRTAAVCAAVTAAALGPVSGAFAAGSGKGGGPTLDDILRCTVSEKVYSVVPIEGAYVEIINRPMPKNGPMGPEAVLKDKDGNLLFGGVAYNRPVNEKAGLKLTNLESGRAQLWQRRPAGGVAFEHTHDFPALPKGCPVRWEAQDEGTYVRSVNLADGSSIAKVYRMGPGQYRAEGFFDDGQSFGSIDATPAEPYVAGNLNGMITALSSKGEVASWFAKARPTGPHNETLADGKTVVQVTELGDQHYRAVLSDKDGRTLGTMEVEGEKKSSAAIKVGSLWAVLETDGGVTSYVGR</sequence>
<accession>A0ABY3YZE5</accession>
<dbReference type="EMBL" id="CP094298">
    <property type="protein sequence ID" value="UNZ03425.1"/>
    <property type="molecule type" value="Genomic_DNA"/>
</dbReference>
<gene>
    <name evidence="1" type="ORF">SRIMR7_14805</name>
</gene>
<name>A0ABY3YZE5_STRRM</name>
<dbReference type="Proteomes" id="UP000829494">
    <property type="component" value="Chromosome"/>
</dbReference>
<evidence type="ECO:0000313" key="1">
    <source>
        <dbReference type="EMBL" id="UNZ03425.1"/>
    </source>
</evidence>
<evidence type="ECO:0000313" key="2">
    <source>
        <dbReference type="Proteomes" id="UP000829494"/>
    </source>
</evidence>
<keyword evidence="2" id="KW-1185">Reference proteome</keyword>
<reference evidence="1 2" key="1">
    <citation type="submission" date="2022-03" db="EMBL/GenBank/DDBJ databases">
        <title>Complete genome of Streptomyces rimosus ssp. rimosus R7 (=ATCC 10970).</title>
        <authorList>
            <person name="Beganovic S."/>
            <person name="Ruckert C."/>
            <person name="Busche T."/>
            <person name="Kalinowski J."/>
            <person name="Wittmann C."/>
        </authorList>
    </citation>
    <scope>NUCLEOTIDE SEQUENCE [LARGE SCALE GENOMIC DNA]</scope>
    <source>
        <strain evidence="1 2">R7</strain>
    </source>
</reference>
<evidence type="ECO:0008006" key="3">
    <source>
        <dbReference type="Google" id="ProtNLM"/>
    </source>
</evidence>
<protein>
    <recommendedName>
        <fullName evidence="3">Secreted protein</fullName>
    </recommendedName>
</protein>